<keyword evidence="2" id="KW-1185">Reference proteome</keyword>
<dbReference type="STRING" id="1003.SAMN04488541_100556"/>
<dbReference type="RefSeq" id="WP_177217255.1">
    <property type="nucleotide sequence ID" value="NZ_FONY01000005.1"/>
</dbReference>
<gene>
    <name evidence="1" type="ORF">SAMN04488541_100556</name>
</gene>
<evidence type="ECO:0000313" key="1">
    <source>
        <dbReference type="EMBL" id="SFE68912.1"/>
    </source>
</evidence>
<protein>
    <submittedName>
        <fullName evidence="1">Uncharacterized protein</fullName>
    </submittedName>
</protein>
<name>A0A1I2CL74_9BACT</name>
<accession>A0A1I2CL74</accession>
<evidence type="ECO:0000313" key="2">
    <source>
        <dbReference type="Proteomes" id="UP000199513"/>
    </source>
</evidence>
<dbReference type="Proteomes" id="UP000199513">
    <property type="component" value="Unassembled WGS sequence"/>
</dbReference>
<sequence>MLFDFLPCFYANFTYRQSDTKIKNIPLTHQYTKLVKEKVEENTEVCEKLE</sequence>
<organism evidence="1 2">
    <name type="scientific">Thermoflexibacter ruber</name>
    <dbReference type="NCBI Taxonomy" id="1003"/>
    <lineage>
        <taxon>Bacteria</taxon>
        <taxon>Pseudomonadati</taxon>
        <taxon>Bacteroidota</taxon>
        <taxon>Cytophagia</taxon>
        <taxon>Cytophagales</taxon>
        <taxon>Thermoflexibacteraceae</taxon>
        <taxon>Thermoflexibacter</taxon>
    </lineage>
</organism>
<reference evidence="1 2" key="1">
    <citation type="submission" date="2016-10" db="EMBL/GenBank/DDBJ databases">
        <authorList>
            <person name="de Groot N.N."/>
        </authorList>
    </citation>
    <scope>NUCLEOTIDE SEQUENCE [LARGE SCALE GENOMIC DNA]</scope>
    <source>
        <strain>GEY</strain>
        <strain evidence="2">DSM 9560</strain>
    </source>
</reference>
<proteinExistence type="predicted"/>
<dbReference type="AlphaFoldDB" id="A0A1I2CL74"/>
<dbReference type="EMBL" id="FONY01000005">
    <property type="protein sequence ID" value="SFE68912.1"/>
    <property type="molecule type" value="Genomic_DNA"/>
</dbReference>